<reference evidence="3" key="1">
    <citation type="journal article" date="2015" name="J. Biotechnol.">
        <title>The structure of the Cyberlindnera jadinii genome and its relation to Candida utilis analyzed by the occurrence of single nucleotide polymorphisms.</title>
        <authorList>
            <person name="Rupp O."/>
            <person name="Brinkrolf K."/>
            <person name="Buerth C."/>
            <person name="Kunigo M."/>
            <person name="Schneider J."/>
            <person name="Jaenicke S."/>
            <person name="Goesmann A."/>
            <person name="Puehler A."/>
            <person name="Jaeger K.-E."/>
            <person name="Ernst J.F."/>
        </authorList>
    </citation>
    <scope>NUCLEOTIDE SEQUENCE [LARGE SCALE GENOMIC DNA]</scope>
    <source>
        <strain evidence="3">ATCC 18201 / CBS 1600 / BCRC 20928 / JCM 3617 / NBRC 0987 / NRRL Y-1542</strain>
    </source>
</reference>
<proteinExistence type="predicted"/>
<organism evidence="2 3">
    <name type="scientific">Cyberlindnera jadinii (strain ATCC 18201 / CBS 1600 / BCRC 20928 / JCM 3617 / NBRC 0987 / NRRL Y-1542)</name>
    <name type="common">Torula yeast</name>
    <name type="synonym">Candida utilis</name>
    <dbReference type="NCBI Taxonomy" id="983966"/>
    <lineage>
        <taxon>Eukaryota</taxon>
        <taxon>Fungi</taxon>
        <taxon>Dikarya</taxon>
        <taxon>Ascomycota</taxon>
        <taxon>Saccharomycotina</taxon>
        <taxon>Saccharomycetes</taxon>
        <taxon>Phaffomycetales</taxon>
        <taxon>Phaffomycetaceae</taxon>
        <taxon>Cyberlindnera</taxon>
    </lineage>
</organism>
<protein>
    <submittedName>
        <fullName evidence="2">Uncharacterized protein</fullName>
    </submittedName>
</protein>
<feature type="region of interest" description="Disordered" evidence="1">
    <location>
        <begin position="79"/>
        <end position="98"/>
    </location>
</feature>
<dbReference type="EMBL" id="CDQK01000003">
    <property type="protein sequence ID" value="CEP22824.1"/>
    <property type="molecule type" value="Genomic_DNA"/>
</dbReference>
<accession>A0A0H5CE16</accession>
<evidence type="ECO:0000313" key="2">
    <source>
        <dbReference type="EMBL" id="CEP22824.1"/>
    </source>
</evidence>
<evidence type="ECO:0000256" key="1">
    <source>
        <dbReference type="SAM" id="MobiDB-lite"/>
    </source>
</evidence>
<name>A0A0H5CE16_CYBJN</name>
<gene>
    <name evidence="2" type="ORF">BN1211_3274</name>
</gene>
<evidence type="ECO:0000313" key="3">
    <source>
        <dbReference type="Proteomes" id="UP000038830"/>
    </source>
</evidence>
<sequence>MLRLRITSKSLARSIGVTKQLPFMARWNSSKGECSHSRNLNEPVSKEQLKKNEEEYEDFIENKISGKEFVKENYKGFKDLQDKGNKIPEEQERPEDFM</sequence>
<dbReference type="AlphaFoldDB" id="A0A0H5CE16"/>
<dbReference type="Proteomes" id="UP000038830">
    <property type="component" value="Unassembled WGS sequence"/>
</dbReference>